<sequence length="167" mass="19971">MKKKILFLLVIIFGCYYWYSFTSEIKKYEILNEIIKDDKLALFKICNKSNKIEIFENNLNDFTFLEQLSVNFQKLTQTEHKFKAEKIKYFNRRLNKMEYSEIIPNCDKQYEILYKISLPIVSPDKQSVIIKITEDCNCMLGGQSGTYLYRKIDGKWKRIKTLNGWIS</sequence>
<evidence type="ECO:0000313" key="1">
    <source>
        <dbReference type="EMBL" id="MBC5864670.1"/>
    </source>
</evidence>
<gene>
    <name evidence="1" type="ORF">H8R26_14675</name>
</gene>
<proteinExistence type="predicted"/>
<reference evidence="1 2" key="1">
    <citation type="submission" date="2020-08" db="EMBL/GenBank/DDBJ databases">
        <title>Description of novel Flavobacterium F-400 isolate.</title>
        <authorList>
            <person name="Saticioglu I."/>
            <person name="Duman M."/>
            <person name="Altun S."/>
        </authorList>
    </citation>
    <scope>NUCLEOTIDE SEQUENCE [LARGE SCALE GENOMIC DNA]</scope>
    <source>
        <strain evidence="1 2">F-400</strain>
    </source>
</reference>
<organism evidence="1 2">
    <name type="scientific">Flavobacterium turcicum</name>
    <dbReference type="NCBI Taxonomy" id="2764718"/>
    <lineage>
        <taxon>Bacteria</taxon>
        <taxon>Pseudomonadati</taxon>
        <taxon>Bacteroidota</taxon>
        <taxon>Flavobacteriia</taxon>
        <taxon>Flavobacteriales</taxon>
        <taxon>Flavobacteriaceae</taxon>
        <taxon>Flavobacterium</taxon>
    </lineage>
</organism>
<accession>A0ABR7JK11</accession>
<protein>
    <recommendedName>
        <fullName evidence="3">Lipoprotein</fullName>
    </recommendedName>
</protein>
<dbReference type="PROSITE" id="PS51257">
    <property type="entry name" value="PROKAR_LIPOPROTEIN"/>
    <property type="match status" value="1"/>
</dbReference>
<evidence type="ECO:0008006" key="3">
    <source>
        <dbReference type="Google" id="ProtNLM"/>
    </source>
</evidence>
<dbReference type="EMBL" id="JACRUM010000016">
    <property type="protein sequence ID" value="MBC5864670.1"/>
    <property type="molecule type" value="Genomic_DNA"/>
</dbReference>
<keyword evidence="2" id="KW-1185">Reference proteome</keyword>
<name>A0ABR7JK11_9FLAO</name>
<dbReference type="Proteomes" id="UP000621670">
    <property type="component" value="Unassembled WGS sequence"/>
</dbReference>
<evidence type="ECO:0000313" key="2">
    <source>
        <dbReference type="Proteomes" id="UP000621670"/>
    </source>
</evidence>
<comment type="caution">
    <text evidence="1">The sequence shown here is derived from an EMBL/GenBank/DDBJ whole genome shotgun (WGS) entry which is preliminary data.</text>
</comment>
<dbReference type="RefSeq" id="WP_166139173.1">
    <property type="nucleotide sequence ID" value="NZ_JAAOBY010000015.1"/>
</dbReference>